<evidence type="ECO:0000313" key="3">
    <source>
        <dbReference type="Proteomes" id="UP001054837"/>
    </source>
</evidence>
<feature type="compositionally biased region" description="Basic and acidic residues" evidence="1">
    <location>
        <begin position="115"/>
        <end position="124"/>
    </location>
</feature>
<dbReference type="Proteomes" id="UP001054837">
    <property type="component" value="Unassembled WGS sequence"/>
</dbReference>
<dbReference type="AlphaFoldDB" id="A0AAV4S9Z8"/>
<dbReference type="EMBL" id="BPLQ01007213">
    <property type="protein sequence ID" value="GIY28758.1"/>
    <property type="molecule type" value="Genomic_DNA"/>
</dbReference>
<feature type="region of interest" description="Disordered" evidence="1">
    <location>
        <begin position="99"/>
        <end position="124"/>
    </location>
</feature>
<reference evidence="2 3" key="1">
    <citation type="submission" date="2021-06" db="EMBL/GenBank/DDBJ databases">
        <title>Caerostris darwini draft genome.</title>
        <authorList>
            <person name="Kono N."/>
            <person name="Arakawa K."/>
        </authorList>
    </citation>
    <scope>NUCLEOTIDE SEQUENCE [LARGE SCALE GENOMIC DNA]</scope>
</reference>
<protein>
    <submittedName>
        <fullName evidence="2">Uncharacterized protein</fullName>
    </submittedName>
</protein>
<accession>A0AAV4S9Z8</accession>
<comment type="caution">
    <text evidence="2">The sequence shown here is derived from an EMBL/GenBank/DDBJ whole genome shotgun (WGS) entry which is preliminary data.</text>
</comment>
<evidence type="ECO:0000313" key="2">
    <source>
        <dbReference type="EMBL" id="GIY28758.1"/>
    </source>
</evidence>
<organism evidence="2 3">
    <name type="scientific">Caerostris darwini</name>
    <dbReference type="NCBI Taxonomy" id="1538125"/>
    <lineage>
        <taxon>Eukaryota</taxon>
        <taxon>Metazoa</taxon>
        <taxon>Ecdysozoa</taxon>
        <taxon>Arthropoda</taxon>
        <taxon>Chelicerata</taxon>
        <taxon>Arachnida</taxon>
        <taxon>Araneae</taxon>
        <taxon>Araneomorphae</taxon>
        <taxon>Entelegynae</taxon>
        <taxon>Araneoidea</taxon>
        <taxon>Araneidae</taxon>
        <taxon>Caerostris</taxon>
    </lineage>
</organism>
<keyword evidence="3" id="KW-1185">Reference proteome</keyword>
<proteinExistence type="predicted"/>
<name>A0AAV4S9Z8_9ARAC</name>
<evidence type="ECO:0000256" key="1">
    <source>
        <dbReference type="SAM" id="MobiDB-lite"/>
    </source>
</evidence>
<sequence>MEEVHSDSYLDIRGGREEDFSELINTSLTPPPFISIATFPFSSVATSRPFPPVSFCSVCESFGFFVLFFIPAKQTIFCWEKVLPFALFRRGRRSLEIRMGRPQERTGRSIFGNGEGRDRHYLPQ</sequence>
<gene>
    <name evidence="2" type="ORF">CDAR_375831</name>
</gene>